<sequence>MQDEGYYSETAATFGDRLAGAREGAGLDQEALATRLGVEISTLQAWEDDMDEPRANRLQMLAGMLNVSLSWLLTGRGDGPEAPHAETAPHLSDVLSEMRVLRTEMMQAAERMARLEKRLRRSLEAGA</sequence>
<keyword evidence="4" id="KW-1185">Reference proteome</keyword>
<evidence type="ECO:0000313" key="3">
    <source>
        <dbReference type="EMBL" id="MCP1167301.1"/>
    </source>
</evidence>
<dbReference type="InterPro" id="IPR001387">
    <property type="entry name" value="Cro/C1-type_HTH"/>
</dbReference>
<dbReference type="PROSITE" id="PS50943">
    <property type="entry name" value="HTH_CROC1"/>
    <property type="match status" value="1"/>
</dbReference>
<organism evidence="3 4">
    <name type="scientific">Limimaricola litoreus</name>
    <dbReference type="NCBI Taxonomy" id="2955316"/>
    <lineage>
        <taxon>Bacteria</taxon>
        <taxon>Pseudomonadati</taxon>
        <taxon>Pseudomonadota</taxon>
        <taxon>Alphaproteobacteria</taxon>
        <taxon>Rhodobacterales</taxon>
        <taxon>Paracoccaceae</taxon>
        <taxon>Limimaricola</taxon>
    </lineage>
</organism>
<dbReference type="InterPro" id="IPR010982">
    <property type="entry name" value="Lambda_DNA-bd_dom_sf"/>
</dbReference>
<evidence type="ECO:0000256" key="1">
    <source>
        <dbReference type="SAM" id="Coils"/>
    </source>
</evidence>
<evidence type="ECO:0000259" key="2">
    <source>
        <dbReference type="PROSITE" id="PS50943"/>
    </source>
</evidence>
<dbReference type="RefSeq" id="WP_253329285.1">
    <property type="nucleotide sequence ID" value="NZ_JAMYXC010000026.1"/>
</dbReference>
<dbReference type="AlphaFoldDB" id="A0A9X2FS73"/>
<reference evidence="3" key="1">
    <citation type="submission" date="2022-06" db="EMBL/GenBank/DDBJ databases">
        <title>Limimaricola sediminis sp. nov., isolated from an intertidal sediment.</title>
        <authorList>
            <person name="Shao X."/>
        </authorList>
    </citation>
    <scope>NUCLEOTIDE SEQUENCE</scope>
    <source>
        <strain evidence="3">ASW11-118</strain>
    </source>
</reference>
<protein>
    <submittedName>
        <fullName evidence="3">Helix-turn-helix domain-containing protein</fullName>
    </submittedName>
</protein>
<dbReference type="SUPFAM" id="SSF47413">
    <property type="entry name" value="lambda repressor-like DNA-binding domains"/>
    <property type="match status" value="1"/>
</dbReference>
<accession>A0A9X2FS73</accession>
<feature type="domain" description="HTH cro/C1-type" evidence="2">
    <location>
        <begin position="18"/>
        <end position="72"/>
    </location>
</feature>
<evidence type="ECO:0000313" key="4">
    <source>
        <dbReference type="Proteomes" id="UP001139477"/>
    </source>
</evidence>
<keyword evidence="1" id="KW-0175">Coiled coil</keyword>
<feature type="coiled-coil region" evidence="1">
    <location>
        <begin position="98"/>
        <end position="125"/>
    </location>
</feature>
<name>A0A9X2FS73_9RHOB</name>
<dbReference type="GO" id="GO:0003677">
    <property type="term" value="F:DNA binding"/>
    <property type="evidence" value="ECO:0007669"/>
    <property type="project" value="InterPro"/>
</dbReference>
<dbReference type="CDD" id="cd00093">
    <property type="entry name" value="HTH_XRE"/>
    <property type="match status" value="1"/>
</dbReference>
<gene>
    <name evidence="3" type="ORF">NHG85_01960</name>
</gene>
<dbReference type="EMBL" id="JAMYXC010000026">
    <property type="protein sequence ID" value="MCP1167301.1"/>
    <property type="molecule type" value="Genomic_DNA"/>
</dbReference>
<comment type="caution">
    <text evidence="3">The sequence shown here is derived from an EMBL/GenBank/DDBJ whole genome shotgun (WGS) entry which is preliminary data.</text>
</comment>
<dbReference type="Gene3D" id="1.10.260.40">
    <property type="entry name" value="lambda repressor-like DNA-binding domains"/>
    <property type="match status" value="1"/>
</dbReference>
<dbReference type="Pfam" id="PF01381">
    <property type="entry name" value="HTH_3"/>
    <property type="match status" value="1"/>
</dbReference>
<dbReference type="SMART" id="SM00530">
    <property type="entry name" value="HTH_XRE"/>
    <property type="match status" value="1"/>
</dbReference>
<proteinExistence type="predicted"/>
<dbReference type="Proteomes" id="UP001139477">
    <property type="component" value="Unassembled WGS sequence"/>
</dbReference>